<dbReference type="NCBIfam" id="TIGR03815">
    <property type="entry name" value="CpaE_hom_Actino"/>
    <property type="match status" value="1"/>
</dbReference>
<evidence type="ECO:0000313" key="3">
    <source>
        <dbReference type="Proteomes" id="UP000295281"/>
    </source>
</evidence>
<dbReference type="AlphaFoldDB" id="A0A4R6V886"/>
<dbReference type="InterPro" id="IPR027417">
    <property type="entry name" value="P-loop_NTPase"/>
</dbReference>
<comment type="caution">
    <text evidence="2">The sequence shown here is derived from an EMBL/GenBank/DDBJ whole genome shotgun (WGS) entry which is preliminary data.</text>
</comment>
<feature type="domain" description="Rv3660c-like CheY-like N-terminal" evidence="1">
    <location>
        <begin position="12"/>
        <end position="121"/>
    </location>
</feature>
<reference evidence="2 3" key="1">
    <citation type="submission" date="2019-03" db="EMBL/GenBank/DDBJ databases">
        <title>Genomic Encyclopedia of Type Strains, Phase IV (KMG-IV): sequencing the most valuable type-strain genomes for metagenomic binning, comparative biology and taxonomic classification.</title>
        <authorList>
            <person name="Goeker M."/>
        </authorList>
    </citation>
    <scope>NUCLEOTIDE SEQUENCE [LARGE SCALE GENOMIC DNA]</scope>
    <source>
        <strain evidence="2 3">DSM 46770</strain>
    </source>
</reference>
<proteinExistence type="predicted"/>
<dbReference type="GO" id="GO:0009898">
    <property type="term" value="C:cytoplasmic side of plasma membrane"/>
    <property type="evidence" value="ECO:0007669"/>
    <property type="project" value="TreeGrafter"/>
</dbReference>
<dbReference type="RefSeq" id="WP_133739885.1">
    <property type="nucleotide sequence ID" value="NZ_SNYN01000001.1"/>
</dbReference>
<dbReference type="EMBL" id="SNYN01000001">
    <property type="protein sequence ID" value="TDQ55349.1"/>
    <property type="molecule type" value="Genomic_DNA"/>
</dbReference>
<dbReference type="InterPro" id="IPR059050">
    <property type="entry name" value="Rv3660c_N"/>
</dbReference>
<dbReference type="GO" id="GO:0005829">
    <property type="term" value="C:cytosol"/>
    <property type="evidence" value="ECO:0007669"/>
    <property type="project" value="TreeGrafter"/>
</dbReference>
<dbReference type="Pfam" id="PF26563">
    <property type="entry name" value="Rv3660c_N"/>
    <property type="match status" value="1"/>
</dbReference>
<gene>
    <name evidence="2" type="ORF">EV190_101675</name>
</gene>
<evidence type="ECO:0000259" key="1">
    <source>
        <dbReference type="Pfam" id="PF26563"/>
    </source>
</evidence>
<dbReference type="SUPFAM" id="SSF52540">
    <property type="entry name" value="P-loop containing nucleoside triphosphate hydrolases"/>
    <property type="match status" value="1"/>
</dbReference>
<accession>A0A4R6V886</accession>
<dbReference type="GO" id="GO:0005524">
    <property type="term" value="F:ATP binding"/>
    <property type="evidence" value="ECO:0007669"/>
    <property type="project" value="TreeGrafter"/>
</dbReference>
<dbReference type="Proteomes" id="UP000295281">
    <property type="component" value="Unassembled WGS sequence"/>
</dbReference>
<dbReference type="GO" id="GO:0016887">
    <property type="term" value="F:ATP hydrolysis activity"/>
    <property type="evidence" value="ECO:0007669"/>
    <property type="project" value="TreeGrafter"/>
</dbReference>
<dbReference type="PANTHER" id="PTHR43384">
    <property type="entry name" value="SEPTUM SITE-DETERMINING PROTEIN MIND HOMOLOG, CHLOROPLASTIC-RELATED"/>
    <property type="match status" value="1"/>
</dbReference>
<protein>
    <submittedName>
        <fullName evidence="2">Secretion/DNA translocation related CpaE-like protein</fullName>
    </submittedName>
</protein>
<evidence type="ECO:0000313" key="2">
    <source>
        <dbReference type="EMBL" id="TDQ55349.1"/>
    </source>
</evidence>
<dbReference type="Gene3D" id="3.40.50.300">
    <property type="entry name" value="P-loop containing nucleotide triphosphate hydrolases"/>
    <property type="match status" value="1"/>
</dbReference>
<organism evidence="2 3">
    <name type="scientific">Actinorugispora endophytica</name>
    <dbReference type="NCBI Taxonomy" id="1605990"/>
    <lineage>
        <taxon>Bacteria</taxon>
        <taxon>Bacillati</taxon>
        <taxon>Actinomycetota</taxon>
        <taxon>Actinomycetes</taxon>
        <taxon>Streptosporangiales</taxon>
        <taxon>Nocardiopsidaceae</taxon>
        <taxon>Actinorugispora</taxon>
    </lineage>
</organism>
<dbReference type="OrthoDB" id="3252838at2"/>
<name>A0A4R6V886_9ACTN</name>
<dbReference type="PANTHER" id="PTHR43384:SF11">
    <property type="entry name" value="SEPTUM SITE DETERMINING PROTEIN"/>
    <property type="match status" value="1"/>
</dbReference>
<dbReference type="InterPro" id="IPR022521">
    <property type="entry name" value="Rv3660c"/>
</dbReference>
<dbReference type="GO" id="GO:0051782">
    <property type="term" value="P:negative regulation of cell division"/>
    <property type="evidence" value="ECO:0007669"/>
    <property type="project" value="TreeGrafter"/>
</dbReference>
<sequence>MTETDPAHPLVVTDDADLLDDLLRLAAAANVEVTVVHAAARSGRYWASAPLVVVGADLVHALARLEPADNPNVVVTSRGPARPDHSLYADALRVGARDVLPLPDAEARLADLLAESAERAPGHAPLVAVIGGRGGAGASLLAVSLALAGRRARLRTALLDADPLGGGLDLLLGAEHAPGSHWEEFSGRRGRMIWSALRDALPSAHGISLMTWTARRPSSPVPPTAMRAVLTSATRGAELVVADLPRSLDPSAEEVLRRSTVTLLVLPADVHSVVAAERIIPLLRDLVPDLRLVVRGASPATLSVEAVTESLGLPIAGELTDEPGLARLLDRGDTPARDPRSPLAAFGDSFVAGLRADLALSA</sequence>
<keyword evidence="3" id="KW-1185">Reference proteome</keyword>
<dbReference type="InterPro" id="IPR050625">
    <property type="entry name" value="ParA/MinD_ATPase"/>
</dbReference>